<gene>
    <name evidence="1" type="ORF">TraAM80_10424</name>
</gene>
<organism evidence="1 2">
    <name type="scientific">Trypanosoma rangeli</name>
    <dbReference type="NCBI Taxonomy" id="5698"/>
    <lineage>
        <taxon>Eukaryota</taxon>
        <taxon>Discoba</taxon>
        <taxon>Euglenozoa</taxon>
        <taxon>Kinetoplastea</taxon>
        <taxon>Metakinetoplastina</taxon>
        <taxon>Trypanosomatida</taxon>
        <taxon>Trypanosomatidae</taxon>
        <taxon>Trypanosoma</taxon>
        <taxon>Herpetosoma</taxon>
    </lineage>
</organism>
<accession>A0A3R7M2P6</accession>
<dbReference type="RefSeq" id="XP_029233103.1">
    <property type="nucleotide sequence ID" value="XM_029387042.1"/>
</dbReference>
<evidence type="ECO:0000313" key="1">
    <source>
        <dbReference type="EMBL" id="RNE95049.1"/>
    </source>
</evidence>
<dbReference type="AlphaFoldDB" id="A0A3R7M2P6"/>
<comment type="caution">
    <text evidence="1">The sequence shown here is derived from an EMBL/GenBank/DDBJ whole genome shotgun (WGS) entry which is preliminary data.</text>
</comment>
<reference evidence="1 2" key="1">
    <citation type="journal article" date="2018" name="BMC Genomics">
        <title>Genomic comparison of Trypanosoma conorhini and Trypanosoma rangeli to Trypanosoma cruzi strains of high and low virulence.</title>
        <authorList>
            <person name="Bradwell K.R."/>
            <person name="Koparde V.N."/>
            <person name="Matveyev A.V."/>
            <person name="Serrano M.G."/>
            <person name="Alves J.M."/>
            <person name="Parikh H."/>
            <person name="Huang B."/>
            <person name="Lee V."/>
            <person name="Espinosa-Alvarez O."/>
            <person name="Ortiz P.A."/>
            <person name="Costa-Martins A.G."/>
            <person name="Teixeira M.M."/>
            <person name="Buck G.A."/>
        </authorList>
    </citation>
    <scope>NUCLEOTIDE SEQUENCE [LARGE SCALE GENOMIC DNA]</scope>
    <source>
        <strain evidence="1 2">AM80</strain>
    </source>
</reference>
<dbReference type="Proteomes" id="UP000283634">
    <property type="component" value="Unassembled WGS sequence"/>
</dbReference>
<dbReference type="EMBL" id="MKGL01000966">
    <property type="protein sequence ID" value="RNE95049.1"/>
    <property type="molecule type" value="Genomic_DNA"/>
</dbReference>
<evidence type="ECO:0000313" key="2">
    <source>
        <dbReference type="Proteomes" id="UP000283634"/>
    </source>
</evidence>
<sequence>MPPLKPGKPAGDPALIRPVQFTSHPHDLGEGAEARRIRSAADPKLFSHQPDFSRSRSAPGLLTRIIYRAVRREKREKVGGVPVGCAQAFDSVAPSRFFVALSRSSALPMRGTRCYLRTRANGGELGRHARVPFPPTHPIRLALLLAADGCTSISGLTLPMLLRPLRHASLAKTRPPVRKHRARMLRAASKSNVHYTL</sequence>
<proteinExistence type="predicted"/>
<protein>
    <submittedName>
        <fullName evidence="1">Uncharacterized protein</fullName>
    </submittedName>
</protein>
<name>A0A3R7M2P6_TRYRA</name>
<keyword evidence="2" id="KW-1185">Reference proteome</keyword>
<dbReference type="GeneID" id="40334357"/>